<keyword evidence="1" id="KW-0472">Membrane</keyword>
<dbReference type="Pfam" id="PF00990">
    <property type="entry name" value="GGDEF"/>
    <property type="match status" value="1"/>
</dbReference>
<dbReference type="SMART" id="SM00267">
    <property type="entry name" value="GGDEF"/>
    <property type="match status" value="1"/>
</dbReference>
<dbReference type="SUPFAM" id="SSF55073">
    <property type="entry name" value="Nucleotide cyclase"/>
    <property type="match status" value="1"/>
</dbReference>
<feature type="domain" description="EAL" evidence="3">
    <location>
        <begin position="485"/>
        <end position="738"/>
    </location>
</feature>
<feature type="transmembrane region" description="Helical" evidence="1">
    <location>
        <begin position="142"/>
        <end position="163"/>
    </location>
</feature>
<protein>
    <submittedName>
        <fullName evidence="5">Bifunctional diguanylate cyclase/phosphodiesterase</fullName>
    </submittedName>
</protein>
<dbReference type="Gene3D" id="3.20.20.450">
    <property type="entry name" value="EAL domain"/>
    <property type="match status" value="1"/>
</dbReference>
<comment type="caution">
    <text evidence="5">The sequence shown here is derived from an EMBL/GenBank/DDBJ whole genome shotgun (WGS) entry which is preliminary data.</text>
</comment>
<dbReference type="InterPro" id="IPR029787">
    <property type="entry name" value="Nucleotide_cyclase"/>
</dbReference>
<dbReference type="CDD" id="cd01948">
    <property type="entry name" value="EAL"/>
    <property type="match status" value="1"/>
</dbReference>
<dbReference type="Pfam" id="PF08447">
    <property type="entry name" value="PAS_3"/>
    <property type="match status" value="1"/>
</dbReference>
<dbReference type="Proteomes" id="UP001595722">
    <property type="component" value="Unassembled WGS sequence"/>
</dbReference>
<evidence type="ECO:0000259" key="3">
    <source>
        <dbReference type="PROSITE" id="PS50883"/>
    </source>
</evidence>
<dbReference type="SUPFAM" id="SSF141868">
    <property type="entry name" value="EAL domain-like"/>
    <property type="match status" value="1"/>
</dbReference>
<feature type="domain" description="GGDEF" evidence="4">
    <location>
        <begin position="343"/>
        <end position="476"/>
    </location>
</feature>
<dbReference type="InterPro" id="IPR043128">
    <property type="entry name" value="Rev_trsase/Diguanyl_cyclase"/>
</dbReference>
<dbReference type="PANTHER" id="PTHR44757:SF2">
    <property type="entry name" value="BIOFILM ARCHITECTURE MAINTENANCE PROTEIN MBAA"/>
    <property type="match status" value="1"/>
</dbReference>
<evidence type="ECO:0000259" key="2">
    <source>
        <dbReference type="PROSITE" id="PS50112"/>
    </source>
</evidence>
<gene>
    <name evidence="5" type="ORF">ACFOMG_09500</name>
</gene>
<dbReference type="CDD" id="cd00130">
    <property type="entry name" value="PAS"/>
    <property type="match status" value="1"/>
</dbReference>
<feature type="domain" description="PAS" evidence="2">
    <location>
        <begin position="173"/>
        <end position="257"/>
    </location>
</feature>
<evidence type="ECO:0000256" key="1">
    <source>
        <dbReference type="SAM" id="Phobius"/>
    </source>
</evidence>
<dbReference type="PROSITE" id="PS50883">
    <property type="entry name" value="EAL"/>
    <property type="match status" value="1"/>
</dbReference>
<sequence>MREQYPVLHGLQQQLHAAARSDSATPLARFQAINWQALPTIRRTGPTRSLQLNLFSQDGRLLYIDYPSQQQAPEHLLGEQAPLRVIQSVTTAARGQLELVPSHLNLTNQKSYHLVSADQHSQTIIELSIPAQVVYQQYREKLLISAFFWLLLSLVLAFTRHIIIRWQRQTQVKEHTYLQALDKAESTTSLFINNIQGCVYKSAYPSYLLTFVTQGSENIFNCDAQVLISRQASLLDFIHPGDKDAFLRQLEKHIREQSAFEFIFRLTLPDQEIKWVMNRGRVTIEKNGVLALEGLLLDITDHKLSQQQVEYLATRDPLTELANRYCFNDEIINHINSDQEHEIPFALLYIDLDRFKTINDSLGHQLGDRLLKLVAERLHVVVEDRHLLSRLGGDEFIIMMKEPSGRDEIIHLAKRVTHTLSQTFQLDYYKLSTSCSIGISLYPDDSTESYVLMRNADTAMYKAKEKGGNCYQFFTTDMNRQAHARLTLENELRKAIKTHQFEVFYQPQVSTWDNRLLGAEALVRWNHPQRGIISPVDFIPIAEETGLIKDIGDWVLDEACRTFSQWNQEFGLKLQISVNVSVRQLDDLFVFRVQELLKKHNMPASQLELEITESLLMDNPQENIRLLENINKLGVEFAMDDFGTGYSSLSYLKQFPVSKLKIDRAFINDITTDKDDEAIVQAIIAMAKTLKLKLVAEGVENHEQLSRLRDLECDSYQGYYFSKPLPQQVFYERHLLTAESRRSATTLQS</sequence>
<proteinExistence type="predicted"/>
<dbReference type="Gene3D" id="3.30.70.270">
    <property type="match status" value="1"/>
</dbReference>
<dbReference type="PROSITE" id="PS50887">
    <property type="entry name" value="GGDEF"/>
    <property type="match status" value="1"/>
</dbReference>
<dbReference type="PROSITE" id="PS50112">
    <property type="entry name" value="PAS"/>
    <property type="match status" value="1"/>
</dbReference>
<organism evidence="5 6">
    <name type="scientific">Bacterioplanoides pacificum</name>
    <dbReference type="NCBI Taxonomy" id="1171596"/>
    <lineage>
        <taxon>Bacteria</taxon>
        <taxon>Pseudomonadati</taxon>
        <taxon>Pseudomonadota</taxon>
        <taxon>Gammaproteobacteria</taxon>
        <taxon>Oceanospirillales</taxon>
        <taxon>Oceanospirillaceae</taxon>
        <taxon>Bacterioplanoides</taxon>
    </lineage>
</organism>
<dbReference type="InterPro" id="IPR013655">
    <property type="entry name" value="PAS_fold_3"/>
</dbReference>
<reference evidence="6" key="1">
    <citation type="journal article" date="2019" name="Int. J. Syst. Evol. Microbiol.">
        <title>The Global Catalogue of Microorganisms (GCM) 10K type strain sequencing project: providing services to taxonomists for standard genome sequencing and annotation.</title>
        <authorList>
            <consortium name="The Broad Institute Genomics Platform"/>
            <consortium name="The Broad Institute Genome Sequencing Center for Infectious Disease"/>
            <person name="Wu L."/>
            <person name="Ma J."/>
        </authorList>
    </citation>
    <scope>NUCLEOTIDE SEQUENCE [LARGE SCALE GENOMIC DNA]</scope>
    <source>
        <strain evidence="6">KCTC 42424</strain>
    </source>
</reference>
<dbReference type="InterPro" id="IPR035965">
    <property type="entry name" value="PAS-like_dom_sf"/>
</dbReference>
<evidence type="ECO:0000313" key="6">
    <source>
        <dbReference type="Proteomes" id="UP001595722"/>
    </source>
</evidence>
<dbReference type="InterPro" id="IPR052155">
    <property type="entry name" value="Biofilm_reg_signaling"/>
</dbReference>
<dbReference type="PANTHER" id="PTHR44757">
    <property type="entry name" value="DIGUANYLATE CYCLASE DGCP"/>
    <property type="match status" value="1"/>
</dbReference>
<dbReference type="InterPro" id="IPR000014">
    <property type="entry name" value="PAS"/>
</dbReference>
<dbReference type="InterPro" id="IPR035919">
    <property type="entry name" value="EAL_sf"/>
</dbReference>
<keyword evidence="6" id="KW-1185">Reference proteome</keyword>
<dbReference type="SMART" id="SM00052">
    <property type="entry name" value="EAL"/>
    <property type="match status" value="1"/>
</dbReference>
<dbReference type="InterPro" id="IPR000160">
    <property type="entry name" value="GGDEF_dom"/>
</dbReference>
<dbReference type="NCBIfam" id="TIGR00254">
    <property type="entry name" value="GGDEF"/>
    <property type="match status" value="1"/>
</dbReference>
<dbReference type="SUPFAM" id="SSF55785">
    <property type="entry name" value="PYP-like sensor domain (PAS domain)"/>
    <property type="match status" value="1"/>
</dbReference>
<dbReference type="CDD" id="cd01949">
    <property type="entry name" value="GGDEF"/>
    <property type="match status" value="1"/>
</dbReference>
<dbReference type="Gene3D" id="3.30.450.20">
    <property type="entry name" value="PAS domain"/>
    <property type="match status" value="1"/>
</dbReference>
<accession>A0ABV7VT10</accession>
<evidence type="ECO:0000259" key="4">
    <source>
        <dbReference type="PROSITE" id="PS50887"/>
    </source>
</evidence>
<name>A0ABV7VT10_9GAMM</name>
<keyword evidence="1" id="KW-0812">Transmembrane</keyword>
<dbReference type="Pfam" id="PF00563">
    <property type="entry name" value="EAL"/>
    <property type="match status" value="1"/>
</dbReference>
<keyword evidence="1" id="KW-1133">Transmembrane helix</keyword>
<evidence type="ECO:0000313" key="5">
    <source>
        <dbReference type="EMBL" id="MFC3680329.1"/>
    </source>
</evidence>
<dbReference type="InterPro" id="IPR001633">
    <property type="entry name" value="EAL_dom"/>
</dbReference>
<dbReference type="EMBL" id="JBHRYB010000006">
    <property type="protein sequence ID" value="MFC3680329.1"/>
    <property type="molecule type" value="Genomic_DNA"/>
</dbReference>